<gene>
    <name evidence="2" type="ORF">V7S43_017426</name>
</gene>
<dbReference type="EMBL" id="JBIMZQ010000062">
    <property type="protein sequence ID" value="KAL3657623.1"/>
    <property type="molecule type" value="Genomic_DNA"/>
</dbReference>
<name>A0ABD3ET28_9STRA</name>
<dbReference type="AlphaFoldDB" id="A0ABD3ET28"/>
<protein>
    <recommendedName>
        <fullName evidence="4">RxLR effector protein</fullName>
    </recommendedName>
</protein>
<comment type="caution">
    <text evidence="2">The sequence shown here is derived from an EMBL/GenBank/DDBJ whole genome shotgun (WGS) entry which is preliminary data.</text>
</comment>
<reference evidence="2 3" key="1">
    <citation type="submission" date="2024-09" db="EMBL/GenBank/DDBJ databases">
        <title>Genome sequencing and assembly of Phytophthora oleae, isolate VK10A, causative agent of rot of olive drupes.</title>
        <authorList>
            <person name="Conti Taguali S."/>
            <person name="Riolo M."/>
            <person name="La Spada F."/>
            <person name="Cacciola S.O."/>
            <person name="Dionisio G."/>
        </authorList>
    </citation>
    <scope>NUCLEOTIDE SEQUENCE [LARGE SCALE GENOMIC DNA]</scope>
    <source>
        <strain evidence="2 3">VK10A</strain>
    </source>
</reference>
<evidence type="ECO:0000313" key="3">
    <source>
        <dbReference type="Proteomes" id="UP001632037"/>
    </source>
</evidence>
<accession>A0ABD3ET28</accession>
<keyword evidence="1" id="KW-0472">Membrane</keyword>
<feature type="transmembrane region" description="Helical" evidence="1">
    <location>
        <begin position="238"/>
        <end position="259"/>
    </location>
</feature>
<keyword evidence="1" id="KW-1133">Transmembrane helix</keyword>
<proteinExistence type="predicted"/>
<feature type="transmembrane region" description="Helical" evidence="1">
    <location>
        <begin position="80"/>
        <end position="99"/>
    </location>
</feature>
<evidence type="ECO:0000256" key="1">
    <source>
        <dbReference type="SAM" id="Phobius"/>
    </source>
</evidence>
<keyword evidence="1" id="KW-0812">Transmembrane</keyword>
<evidence type="ECO:0000313" key="2">
    <source>
        <dbReference type="EMBL" id="KAL3657623.1"/>
    </source>
</evidence>
<keyword evidence="3" id="KW-1185">Reference proteome</keyword>
<evidence type="ECO:0008006" key="4">
    <source>
        <dbReference type="Google" id="ProtNLM"/>
    </source>
</evidence>
<organism evidence="2 3">
    <name type="scientific">Phytophthora oleae</name>
    <dbReference type="NCBI Taxonomy" id="2107226"/>
    <lineage>
        <taxon>Eukaryota</taxon>
        <taxon>Sar</taxon>
        <taxon>Stramenopiles</taxon>
        <taxon>Oomycota</taxon>
        <taxon>Peronosporomycetes</taxon>
        <taxon>Peronosporales</taxon>
        <taxon>Peronosporaceae</taxon>
        <taxon>Phytophthora</taxon>
    </lineage>
</organism>
<sequence>MDAITQPEIIHTRPSPCSPRILITRSLNRSHAASWQLLNQNLLKRWIGCLSDYLIYLAHSRTFIQPHSLGTTDQTRRMRLNFVVALLLATCIGCFSHLAHCEQTTVETNSIRTALRGEEIRQGRKLADDTAADEERALEIVSKLKNLVKKSTQSVKIFQRNPTVVKEVESLKNSAVISQSLQSAKQNPTMMKQFNTLNQHPEFLKSLQSAPAAQSVKRVQTFLTKGQTRGTDSDGPGFIVSFLLIWTGVIGTLLLANYFTQN</sequence>
<dbReference type="Proteomes" id="UP001632037">
    <property type="component" value="Unassembled WGS sequence"/>
</dbReference>